<protein>
    <submittedName>
        <fullName evidence="2">RNase H domain-containing protein</fullName>
    </submittedName>
</protein>
<evidence type="ECO:0000256" key="1">
    <source>
        <dbReference type="SAM" id="MobiDB-lite"/>
    </source>
</evidence>
<reference evidence="2" key="1">
    <citation type="submission" date="2020-08" db="EMBL/GenBank/DDBJ databases">
        <title>Multicomponent nature underlies the extraordinary mechanical properties of spider dragline silk.</title>
        <authorList>
            <person name="Kono N."/>
            <person name="Nakamura H."/>
            <person name="Mori M."/>
            <person name="Yoshida Y."/>
            <person name="Ohtoshi R."/>
            <person name="Malay A.D."/>
            <person name="Moran D.A.P."/>
            <person name="Tomita M."/>
            <person name="Numata K."/>
            <person name="Arakawa K."/>
        </authorList>
    </citation>
    <scope>NUCLEOTIDE SEQUENCE</scope>
</reference>
<sequence>MKSAALTYSELHSTYINSKQTTVPPAHHWYEANRPDGSLFLQCSRKEQTILTRFWSGHLQNLTFRDGNKVFPTSSRRATSPFEKLGSEDERWEAPGSPRGVLPQNWGGTELNRTVTCMVLKATANDRRTSSPLQ</sequence>
<comment type="caution">
    <text evidence="2">The sequence shown here is derived from an EMBL/GenBank/DDBJ whole genome shotgun (WGS) entry which is preliminary data.</text>
</comment>
<feature type="region of interest" description="Disordered" evidence="1">
    <location>
        <begin position="75"/>
        <end position="107"/>
    </location>
</feature>
<gene>
    <name evidence="2" type="primary">NCL1_21119</name>
    <name evidence="2" type="ORF">TNCV_3117921</name>
</gene>
<dbReference type="Proteomes" id="UP000887159">
    <property type="component" value="Unassembled WGS sequence"/>
</dbReference>
<name>A0A8X7BGN7_TRICX</name>
<evidence type="ECO:0000313" key="2">
    <source>
        <dbReference type="EMBL" id="GFY30630.1"/>
    </source>
</evidence>
<dbReference type="AlphaFoldDB" id="A0A8X7BGN7"/>
<organism evidence="2 3">
    <name type="scientific">Trichonephila clavipes</name>
    <name type="common">Golden silk orbweaver</name>
    <name type="synonym">Nephila clavipes</name>
    <dbReference type="NCBI Taxonomy" id="2585209"/>
    <lineage>
        <taxon>Eukaryota</taxon>
        <taxon>Metazoa</taxon>
        <taxon>Ecdysozoa</taxon>
        <taxon>Arthropoda</taxon>
        <taxon>Chelicerata</taxon>
        <taxon>Arachnida</taxon>
        <taxon>Araneae</taxon>
        <taxon>Araneomorphae</taxon>
        <taxon>Entelegynae</taxon>
        <taxon>Araneoidea</taxon>
        <taxon>Nephilidae</taxon>
        <taxon>Trichonephila</taxon>
    </lineage>
</organism>
<evidence type="ECO:0000313" key="3">
    <source>
        <dbReference type="Proteomes" id="UP000887159"/>
    </source>
</evidence>
<accession>A0A8X7BGN7</accession>
<proteinExistence type="predicted"/>
<dbReference type="EMBL" id="BMAU01021394">
    <property type="protein sequence ID" value="GFY30630.1"/>
    <property type="molecule type" value="Genomic_DNA"/>
</dbReference>
<keyword evidence="3" id="KW-1185">Reference proteome</keyword>